<dbReference type="STRING" id="3880.G7K7W2"/>
<dbReference type="EMBL" id="CM001221">
    <property type="protein sequence ID" value="AES93867.1"/>
    <property type="molecule type" value="Genomic_DNA"/>
</dbReference>
<dbReference type="InterPro" id="IPR013087">
    <property type="entry name" value="Znf_C2H2_type"/>
</dbReference>
<proteinExistence type="predicted"/>
<protein>
    <submittedName>
        <fullName evidence="8">C2H2 and C2HC zinc finger protein</fullName>
    </submittedName>
</protein>
<keyword evidence="4" id="KW-0862">Zinc</keyword>
<dbReference type="Gene3D" id="3.30.160.60">
    <property type="entry name" value="Classic Zinc Finger"/>
    <property type="match status" value="1"/>
</dbReference>
<gene>
    <name evidence="8" type="ordered locus">MTR_5g008390</name>
</gene>
<dbReference type="GO" id="GO:0008270">
    <property type="term" value="F:zinc ion binding"/>
    <property type="evidence" value="ECO:0007669"/>
    <property type="project" value="UniProtKB-KW"/>
</dbReference>
<evidence type="ECO:0000256" key="6">
    <source>
        <dbReference type="PROSITE-ProRule" id="PRU00042"/>
    </source>
</evidence>
<dbReference type="GO" id="GO:0009788">
    <property type="term" value="P:negative regulation of abscisic acid-activated signaling pathway"/>
    <property type="evidence" value="ECO:0007669"/>
    <property type="project" value="InterPro"/>
</dbReference>
<evidence type="ECO:0000256" key="5">
    <source>
        <dbReference type="ARBA" id="ARBA00023242"/>
    </source>
</evidence>
<organism evidence="8 10">
    <name type="scientific">Medicago truncatula</name>
    <name type="common">Barrel medic</name>
    <name type="synonym">Medicago tribuloides</name>
    <dbReference type="NCBI Taxonomy" id="3880"/>
    <lineage>
        <taxon>Eukaryota</taxon>
        <taxon>Viridiplantae</taxon>
        <taxon>Streptophyta</taxon>
        <taxon>Embryophyta</taxon>
        <taxon>Tracheophyta</taxon>
        <taxon>Spermatophyta</taxon>
        <taxon>Magnoliopsida</taxon>
        <taxon>eudicotyledons</taxon>
        <taxon>Gunneridae</taxon>
        <taxon>Pentapetalae</taxon>
        <taxon>rosids</taxon>
        <taxon>fabids</taxon>
        <taxon>Fabales</taxon>
        <taxon>Fabaceae</taxon>
        <taxon>Papilionoideae</taxon>
        <taxon>50 kb inversion clade</taxon>
        <taxon>NPAAA clade</taxon>
        <taxon>Hologalegina</taxon>
        <taxon>IRL clade</taxon>
        <taxon>Trifolieae</taxon>
        <taxon>Medicago</taxon>
    </lineage>
</organism>
<sequence length="92" mass="10608">MPQNKNKEKNLDSRSFSCLFCKRKFTTSQALGGHQNAYKAERALEKQRKQSYPDTFFTPSYYRALGVGMEPMIQKPSDINPRITSHSFGNEK</sequence>
<dbReference type="InterPro" id="IPR036236">
    <property type="entry name" value="Znf_C2H2_sf"/>
</dbReference>
<dbReference type="HOGENOM" id="CLU_2416627_0_0_1"/>
<evidence type="ECO:0000313" key="8">
    <source>
        <dbReference type="EMBL" id="AES93867.1"/>
    </source>
</evidence>
<keyword evidence="5" id="KW-0539">Nucleus</keyword>
<dbReference type="EnsemblPlants" id="AES93867">
    <property type="protein sequence ID" value="AES93867"/>
    <property type="gene ID" value="MTR_5g008390"/>
</dbReference>
<keyword evidence="10" id="KW-1185">Reference proteome</keyword>
<evidence type="ECO:0000256" key="4">
    <source>
        <dbReference type="ARBA" id="ARBA00022833"/>
    </source>
</evidence>
<dbReference type="PANTHER" id="PTHR47287:SF9">
    <property type="entry name" value="ZINC FINGER PROTEIN 4-LIKE"/>
    <property type="match status" value="1"/>
</dbReference>
<evidence type="ECO:0000313" key="10">
    <source>
        <dbReference type="Proteomes" id="UP000002051"/>
    </source>
</evidence>
<dbReference type="Proteomes" id="UP000002051">
    <property type="component" value="Chromosome 5"/>
</dbReference>
<dbReference type="PROSITE" id="PS50157">
    <property type="entry name" value="ZINC_FINGER_C2H2_2"/>
    <property type="match status" value="1"/>
</dbReference>
<keyword evidence="3 6" id="KW-0863">Zinc-finger</keyword>
<reference evidence="8 10" key="2">
    <citation type="journal article" date="2014" name="BMC Genomics">
        <title>An improved genome release (version Mt4.0) for the model legume Medicago truncatula.</title>
        <authorList>
            <person name="Tang H."/>
            <person name="Krishnakumar V."/>
            <person name="Bidwell S."/>
            <person name="Rosen B."/>
            <person name="Chan A."/>
            <person name="Zhou S."/>
            <person name="Gentzbittel L."/>
            <person name="Childs K.L."/>
            <person name="Yandell M."/>
            <person name="Gundlach H."/>
            <person name="Mayer K.F."/>
            <person name="Schwartz D.C."/>
            <person name="Town C.D."/>
        </authorList>
    </citation>
    <scope>GENOME REANNOTATION</scope>
    <source>
        <strain evidence="9 10">cv. Jemalong A17</strain>
    </source>
</reference>
<evidence type="ECO:0000259" key="7">
    <source>
        <dbReference type="PROSITE" id="PS50157"/>
    </source>
</evidence>
<keyword evidence="2" id="KW-0479">Metal-binding</keyword>
<accession>G7K7W2</accession>
<evidence type="ECO:0000313" key="9">
    <source>
        <dbReference type="EnsemblPlants" id="AES93867"/>
    </source>
</evidence>
<evidence type="ECO:0000256" key="3">
    <source>
        <dbReference type="ARBA" id="ARBA00022771"/>
    </source>
</evidence>
<comment type="subcellular location">
    <subcellularLocation>
        <location evidence="1">Nucleus</location>
    </subcellularLocation>
</comment>
<dbReference type="SUPFAM" id="SSF57667">
    <property type="entry name" value="beta-beta-alpha zinc fingers"/>
    <property type="match status" value="1"/>
</dbReference>
<name>G7K7W2_MEDTR</name>
<dbReference type="PANTHER" id="PTHR47287">
    <property type="entry name" value="C2H2 AND C2HC ZINC FINGERS SUPERFAMILY PROTEIN"/>
    <property type="match status" value="1"/>
</dbReference>
<dbReference type="AlphaFoldDB" id="G7K7W2"/>
<evidence type="ECO:0000256" key="1">
    <source>
        <dbReference type="ARBA" id="ARBA00004123"/>
    </source>
</evidence>
<evidence type="ECO:0000256" key="2">
    <source>
        <dbReference type="ARBA" id="ARBA00022723"/>
    </source>
</evidence>
<reference evidence="8 10" key="1">
    <citation type="journal article" date="2011" name="Nature">
        <title>The Medicago genome provides insight into the evolution of rhizobial symbioses.</title>
        <authorList>
            <person name="Young N.D."/>
            <person name="Debelle F."/>
            <person name="Oldroyd G.E."/>
            <person name="Geurts R."/>
            <person name="Cannon S.B."/>
            <person name="Udvardi M.K."/>
            <person name="Benedito V.A."/>
            <person name="Mayer K.F."/>
            <person name="Gouzy J."/>
            <person name="Schoof H."/>
            <person name="Van de Peer Y."/>
            <person name="Proost S."/>
            <person name="Cook D.R."/>
            <person name="Meyers B.C."/>
            <person name="Spannagl M."/>
            <person name="Cheung F."/>
            <person name="De Mita S."/>
            <person name="Krishnakumar V."/>
            <person name="Gundlach H."/>
            <person name="Zhou S."/>
            <person name="Mudge J."/>
            <person name="Bharti A.K."/>
            <person name="Murray J.D."/>
            <person name="Naoumkina M.A."/>
            <person name="Rosen B."/>
            <person name="Silverstein K.A."/>
            <person name="Tang H."/>
            <person name="Rombauts S."/>
            <person name="Zhao P.X."/>
            <person name="Zhou P."/>
            <person name="Barbe V."/>
            <person name="Bardou P."/>
            <person name="Bechner M."/>
            <person name="Bellec A."/>
            <person name="Berger A."/>
            <person name="Berges H."/>
            <person name="Bidwell S."/>
            <person name="Bisseling T."/>
            <person name="Choisne N."/>
            <person name="Couloux A."/>
            <person name="Denny R."/>
            <person name="Deshpande S."/>
            <person name="Dai X."/>
            <person name="Doyle J.J."/>
            <person name="Dudez A.M."/>
            <person name="Farmer A.D."/>
            <person name="Fouteau S."/>
            <person name="Franken C."/>
            <person name="Gibelin C."/>
            <person name="Gish J."/>
            <person name="Goldstein S."/>
            <person name="Gonzalez A.J."/>
            <person name="Green P.J."/>
            <person name="Hallab A."/>
            <person name="Hartog M."/>
            <person name="Hua A."/>
            <person name="Humphray S.J."/>
            <person name="Jeong D.H."/>
            <person name="Jing Y."/>
            <person name="Jocker A."/>
            <person name="Kenton S.M."/>
            <person name="Kim D.J."/>
            <person name="Klee K."/>
            <person name="Lai H."/>
            <person name="Lang C."/>
            <person name="Lin S."/>
            <person name="Macmil S.L."/>
            <person name="Magdelenat G."/>
            <person name="Matthews L."/>
            <person name="McCorrison J."/>
            <person name="Monaghan E.L."/>
            <person name="Mun J.H."/>
            <person name="Najar F.Z."/>
            <person name="Nicholson C."/>
            <person name="Noirot C."/>
            <person name="O'Bleness M."/>
            <person name="Paule C.R."/>
            <person name="Poulain J."/>
            <person name="Prion F."/>
            <person name="Qin B."/>
            <person name="Qu C."/>
            <person name="Retzel E.F."/>
            <person name="Riddle C."/>
            <person name="Sallet E."/>
            <person name="Samain S."/>
            <person name="Samson N."/>
            <person name="Sanders I."/>
            <person name="Saurat O."/>
            <person name="Scarpelli C."/>
            <person name="Schiex T."/>
            <person name="Segurens B."/>
            <person name="Severin A.J."/>
            <person name="Sherrier D.J."/>
            <person name="Shi R."/>
            <person name="Sims S."/>
            <person name="Singer S.R."/>
            <person name="Sinharoy S."/>
            <person name="Sterck L."/>
            <person name="Viollet A."/>
            <person name="Wang B.B."/>
            <person name="Wang K."/>
            <person name="Wang M."/>
            <person name="Wang X."/>
            <person name="Warfsmann J."/>
            <person name="Weissenbach J."/>
            <person name="White D.D."/>
            <person name="White J.D."/>
            <person name="Wiley G.B."/>
            <person name="Wincker P."/>
            <person name="Xing Y."/>
            <person name="Yang L."/>
            <person name="Yao Z."/>
            <person name="Ying F."/>
            <person name="Zhai J."/>
            <person name="Zhou L."/>
            <person name="Zuber A."/>
            <person name="Denarie J."/>
            <person name="Dixon R.A."/>
            <person name="May G.D."/>
            <person name="Schwartz D.C."/>
            <person name="Rogers J."/>
            <person name="Quetier F."/>
            <person name="Town C.D."/>
            <person name="Roe B.A."/>
        </authorList>
    </citation>
    <scope>NUCLEOTIDE SEQUENCE [LARGE SCALE GENOMIC DNA]</scope>
    <source>
        <strain evidence="8">A17</strain>
        <strain evidence="9 10">cv. Jemalong A17</strain>
    </source>
</reference>
<feature type="domain" description="C2H2-type" evidence="7">
    <location>
        <begin position="16"/>
        <end position="43"/>
    </location>
</feature>
<dbReference type="GO" id="GO:0005634">
    <property type="term" value="C:nucleus"/>
    <property type="evidence" value="ECO:0007669"/>
    <property type="project" value="UniProtKB-SubCell"/>
</dbReference>
<dbReference type="PaxDb" id="3880-AES93867"/>
<reference evidence="9" key="3">
    <citation type="submission" date="2015-04" db="UniProtKB">
        <authorList>
            <consortium name="EnsemblPlants"/>
        </authorList>
    </citation>
    <scope>IDENTIFICATION</scope>
    <source>
        <strain evidence="9">cv. Jemalong A17</strain>
    </source>
</reference>
<dbReference type="InterPro" id="IPR044246">
    <property type="entry name" value="ZFP3-like"/>
</dbReference>